<name>A0A164ZXM6_XYLHT</name>
<evidence type="ECO:0000256" key="1">
    <source>
        <dbReference type="SAM" id="MobiDB-lite"/>
    </source>
</evidence>
<dbReference type="GeneID" id="28900604"/>
<reference evidence="2 3" key="1">
    <citation type="journal article" date="2016" name="Fungal Biol.">
        <title>The genome of Xylona heveae provides a window into fungal endophytism.</title>
        <authorList>
            <person name="Gazis R."/>
            <person name="Kuo A."/>
            <person name="Riley R."/>
            <person name="LaButti K."/>
            <person name="Lipzen A."/>
            <person name="Lin J."/>
            <person name="Amirebrahimi M."/>
            <person name="Hesse C.N."/>
            <person name="Spatafora J.W."/>
            <person name="Henrissat B."/>
            <person name="Hainaut M."/>
            <person name="Grigoriev I.V."/>
            <person name="Hibbett D.S."/>
        </authorList>
    </citation>
    <scope>NUCLEOTIDE SEQUENCE [LARGE SCALE GENOMIC DNA]</scope>
    <source>
        <strain evidence="2 3">TC161</strain>
    </source>
</reference>
<dbReference type="RefSeq" id="XP_018185222.1">
    <property type="nucleotide sequence ID" value="XM_018335467.1"/>
</dbReference>
<dbReference type="InParanoid" id="A0A164ZXM6"/>
<feature type="compositionally biased region" description="Basic and acidic residues" evidence="1">
    <location>
        <begin position="129"/>
        <end position="144"/>
    </location>
</feature>
<gene>
    <name evidence="2" type="ORF">L228DRAFT_270990</name>
</gene>
<evidence type="ECO:0000313" key="2">
    <source>
        <dbReference type="EMBL" id="KZF19667.1"/>
    </source>
</evidence>
<dbReference type="Pfam" id="PF08613">
    <property type="entry name" value="Cyclin"/>
    <property type="match status" value="1"/>
</dbReference>
<dbReference type="OrthoDB" id="244495at2759"/>
<dbReference type="GO" id="GO:0005634">
    <property type="term" value="C:nucleus"/>
    <property type="evidence" value="ECO:0007669"/>
    <property type="project" value="TreeGrafter"/>
</dbReference>
<dbReference type="Gene3D" id="1.10.472.10">
    <property type="entry name" value="Cyclin-like"/>
    <property type="match status" value="1"/>
</dbReference>
<protein>
    <recommendedName>
        <fullName evidence="4">Cyclin-like protein</fullName>
    </recommendedName>
</protein>
<organism evidence="2 3">
    <name type="scientific">Xylona heveae (strain CBS 132557 / TC161)</name>
    <dbReference type="NCBI Taxonomy" id="1328760"/>
    <lineage>
        <taxon>Eukaryota</taxon>
        <taxon>Fungi</taxon>
        <taxon>Dikarya</taxon>
        <taxon>Ascomycota</taxon>
        <taxon>Pezizomycotina</taxon>
        <taxon>Xylonomycetes</taxon>
        <taxon>Xylonales</taxon>
        <taxon>Xylonaceae</taxon>
        <taxon>Xylona</taxon>
    </lineage>
</organism>
<dbReference type="InterPro" id="IPR036915">
    <property type="entry name" value="Cyclin-like_sf"/>
</dbReference>
<dbReference type="PANTHER" id="PTHR15615">
    <property type="match status" value="1"/>
</dbReference>
<dbReference type="OMA" id="HWDTWRA"/>
<evidence type="ECO:0008006" key="4">
    <source>
        <dbReference type="Google" id="ProtNLM"/>
    </source>
</evidence>
<dbReference type="AlphaFoldDB" id="A0A164ZXM6"/>
<dbReference type="GO" id="GO:0019901">
    <property type="term" value="F:protein kinase binding"/>
    <property type="evidence" value="ECO:0007669"/>
    <property type="project" value="InterPro"/>
</dbReference>
<dbReference type="CDD" id="cd20557">
    <property type="entry name" value="CYCLIN_ScPCL1-like"/>
    <property type="match status" value="1"/>
</dbReference>
<evidence type="ECO:0000313" key="3">
    <source>
        <dbReference type="Proteomes" id="UP000076632"/>
    </source>
</evidence>
<dbReference type="GO" id="GO:0000307">
    <property type="term" value="C:cyclin-dependent protein kinase holoenzyme complex"/>
    <property type="evidence" value="ECO:0007669"/>
    <property type="project" value="TreeGrafter"/>
</dbReference>
<dbReference type="STRING" id="1328760.A0A164ZXM6"/>
<dbReference type="InterPro" id="IPR013922">
    <property type="entry name" value="Cyclin_PHO80-like"/>
</dbReference>
<dbReference type="GO" id="GO:0016538">
    <property type="term" value="F:cyclin-dependent protein serine/threonine kinase regulator activity"/>
    <property type="evidence" value="ECO:0007669"/>
    <property type="project" value="TreeGrafter"/>
</dbReference>
<keyword evidence="3" id="KW-1185">Reference proteome</keyword>
<accession>A0A164ZXM6</accession>
<sequence length="485" mass="52787">MPSFYPRTLPPQMPLTPPDFVPSYNAGSCAGMHVNQGPFSGLPGMSSLHEKARFEFSERYGPSPAFLPPGQMAYHPPPSYNGVAAATSASSAAPLMSGYGSVAAPALPPIRAPDALAAELSSYQARSQLEQDARSKPPPKEDKAVGGVAAHLDYEMEQMSDFVSEMAQGMYDLYASRICLADIDIMHSVQPSSPVPPAFRKWVSQILASTRLPSSTILLGLYYLSSRMTMLPAQGQCKSSSGQVYRMLTVALVLASKFLDDNTFQNRSWSEVSGIAVSELNTLEAEWLVDIDWKLHVESHHIESWRAHWESWTAEAVARASKSVKLAPLDTNIQRSNLLQKPFSPAPMYPAHFGGPALLGSGVERQQSQFHSPGHFDHWFYPAPIEHSPTSAPETGPTTPEYYGLPGPWSFGVAPPPYSLHAVPRSVQAGQLPSQPPSYHHTPYVQPFAQNIWGGHGFGCGCLYCARQHEPFFMPSSFAAQTAAA</sequence>
<dbReference type="Proteomes" id="UP000076632">
    <property type="component" value="Unassembled WGS sequence"/>
</dbReference>
<dbReference type="SUPFAM" id="SSF47954">
    <property type="entry name" value="Cyclin-like"/>
    <property type="match status" value="1"/>
</dbReference>
<dbReference type="EMBL" id="KV407465">
    <property type="protein sequence ID" value="KZF19667.1"/>
    <property type="molecule type" value="Genomic_DNA"/>
</dbReference>
<feature type="region of interest" description="Disordered" evidence="1">
    <location>
        <begin position="126"/>
        <end position="145"/>
    </location>
</feature>
<proteinExistence type="predicted"/>
<dbReference type="PANTHER" id="PTHR15615:SF27">
    <property type="entry name" value="PHO85 CYCLIN CLG1"/>
    <property type="match status" value="1"/>
</dbReference>